<feature type="chain" id="PRO_5012486009" description="Secreted protein" evidence="2">
    <location>
        <begin position="29"/>
        <end position="93"/>
    </location>
</feature>
<accession>A0A1Y2HWT2</accession>
<protein>
    <recommendedName>
        <fullName evidence="5">Secreted protein</fullName>
    </recommendedName>
</protein>
<dbReference type="EMBL" id="MCFL01000009">
    <property type="protein sequence ID" value="ORZ38211.1"/>
    <property type="molecule type" value="Genomic_DNA"/>
</dbReference>
<keyword evidence="2" id="KW-0732">Signal</keyword>
<comment type="caution">
    <text evidence="3">The sequence shown here is derived from an EMBL/GenBank/DDBJ whole genome shotgun (WGS) entry which is preliminary data.</text>
</comment>
<evidence type="ECO:0008006" key="5">
    <source>
        <dbReference type="Google" id="ProtNLM"/>
    </source>
</evidence>
<evidence type="ECO:0000313" key="4">
    <source>
        <dbReference type="Proteomes" id="UP000193411"/>
    </source>
</evidence>
<name>A0A1Y2HWT2_9FUNG</name>
<evidence type="ECO:0000256" key="2">
    <source>
        <dbReference type="SAM" id="SignalP"/>
    </source>
</evidence>
<dbReference type="Proteomes" id="UP000193411">
    <property type="component" value="Unassembled WGS sequence"/>
</dbReference>
<sequence length="93" mass="9809">MGICKCCSECSWCMCCMCICICIVCKRAAPAEEAPDEVEVMVAVAVAADWGCADEMELSGMVARDSDEARSDREDPDPEGGGDGGNTIMMADS</sequence>
<gene>
    <name evidence="3" type="ORF">BCR44DRAFT_59953</name>
</gene>
<feature type="compositionally biased region" description="Basic and acidic residues" evidence="1">
    <location>
        <begin position="64"/>
        <end position="73"/>
    </location>
</feature>
<keyword evidence="4" id="KW-1185">Reference proteome</keyword>
<reference evidence="3 4" key="1">
    <citation type="submission" date="2016-07" db="EMBL/GenBank/DDBJ databases">
        <title>Pervasive Adenine N6-methylation of Active Genes in Fungi.</title>
        <authorList>
            <consortium name="DOE Joint Genome Institute"/>
            <person name="Mondo S.J."/>
            <person name="Dannebaum R.O."/>
            <person name="Kuo R.C."/>
            <person name="Labutti K."/>
            <person name="Haridas S."/>
            <person name="Kuo A."/>
            <person name="Salamov A."/>
            <person name="Ahrendt S.R."/>
            <person name="Lipzen A."/>
            <person name="Sullivan W."/>
            <person name="Andreopoulos W.B."/>
            <person name="Clum A."/>
            <person name="Lindquist E."/>
            <person name="Daum C."/>
            <person name="Ramamoorthy G.K."/>
            <person name="Gryganskyi A."/>
            <person name="Culley D."/>
            <person name="Magnuson J.K."/>
            <person name="James T.Y."/>
            <person name="O'Malley M.A."/>
            <person name="Stajich J.E."/>
            <person name="Spatafora J.W."/>
            <person name="Visel A."/>
            <person name="Grigoriev I.V."/>
        </authorList>
    </citation>
    <scope>NUCLEOTIDE SEQUENCE [LARGE SCALE GENOMIC DNA]</scope>
    <source>
        <strain evidence="3 4">PL171</strain>
    </source>
</reference>
<feature type="signal peptide" evidence="2">
    <location>
        <begin position="1"/>
        <end position="28"/>
    </location>
</feature>
<feature type="region of interest" description="Disordered" evidence="1">
    <location>
        <begin position="62"/>
        <end position="93"/>
    </location>
</feature>
<organism evidence="3 4">
    <name type="scientific">Catenaria anguillulae PL171</name>
    <dbReference type="NCBI Taxonomy" id="765915"/>
    <lineage>
        <taxon>Eukaryota</taxon>
        <taxon>Fungi</taxon>
        <taxon>Fungi incertae sedis</taxon>
        <taxon>Blastocladiomycota</taxon>
        <taxon>Blastocladiomycetes</taxon>
        <taxon>Blastocladiales</taxon>
        <taxon>Catenariaceae</taxon>
        <taxon>Catenaria</taxon>
    </lineage>
</organism>
<dbReference type="AlphaFoldDB" id="A0A1Y2HWT2"/>
<evidence type="ECO:0000313" key="3">
    <source>
        <dbReference type="EMBL" id="ORZ38211.1"/>
    </source>
</evidence>
<evidence type="ECO:0000256" key="1">
    <source>
        <dbReference type="SAM" id="MobiDB-lite"/>
    </source>
</evidence>
<proteinExistence type="predicted"/>